<keyword evidence="2" id="KW-1185">Reference proteome</keyword>
<dbReference type="Proteomes" id="UP000823674">
    <property type="component" value="Chromosome A05"/>
</dbReference>
<reference evidence="1 2" key="1">
    <citation type="submission" date="2021-03" db="EMBL/GenBank/DDBJ databases">
        <authorList>
            <person name="King G.J."/>
            <person name="Bancroft I."/>
            <person name="Baten A."/>
            <person name="Bloomfield J."/>
            <person name="Borpatragohain P."/>
            <person name="He Z."/>
            <person name="Irish N."/>
            <person name="Irwin J."/>
            <person name="Liu K."/>
            <person name="Mauleon R.P."/>
            <person name="Moore J."/>
            <person name="Morris R."/>
            <person name="Ostergaard L."/>
            <person name="Wang B."/>
            <person name="Wells R."/>
        </authorList>
    </citation>
    <scope>NUCLEOTIDE SEQUENCE [LARGE SCALE GENOMIC DNA]</scope>
    <source>
        <strain evidence="1">R-o-18</strain>
        <tissue evidence="1">Leaf</tissue>
    </source>
</reference>
<organism evidence="1 2">
    <name type="scientific">Brassica rapa subsp. trilocularis</name>
    <dbReference type="NCBI Taxonomy" id="1813537"/>
    <lineage>
        <taxon>Eukaryota</taxon>
        <taxon>Viridiplantae</taxon>
        <taxon>Streptophyta</taxon>
        <taxon>Embryophyta</taxon>
        <taxon>Tracheophyta</taxon>
        <taxon>Spermatophyta</taxon>
        <taxon>Magnoliopsida</taxon>
        <taxon>eudicotyledons</taxon>
        <taxon>Gunneridae</taxon>
        <taxon>Pentapetalae</taxon>
        <taxon>rosids</taxon>
        <taxon>malvids</taxon>
        <taxon>Brassicales</taxon>
        <taxon>Brassicaceae</taxon>
        <taxon>Brassiceae</taxon>
        <taxon>Brassica</taxon>
    </lineage>
</organism>
<gene>
    <name evidence="1" type="primary">A05g503160.1_BraROA</name>
    <name evidence="1" type="ORF">IGI04_018796</name>
</gene>
<proteinExistence type="predicted"/>
<evidence type="ECO:0000313" key="1">
    <source>
        <dbReference type="EMBL" id="KAG5396982.1"/>
    </source>
</evidence>
<dbReference type="EMBL" id="JADBGQ010000005">
    <property type="protein sequence ID" value="KAG5396982.1"/>
    <property type="molecule type" value="Genomic_DNA"/>
</dbReference>
<name>A0ABQ7MDY1_BRACM</name>
<comment type="caution">
    <text evidence="1">The sequence shown here is derived from an EMBL/GenBank/DDBJ whole genome shotgun (WGS) entry which is preliminary data.</text>
</comment>
<evidence type="ECO:0008006" key="3">
    <source>
        <dbReference type="Google" id="ProtNLM"/>
    </source>
</evidence>
<protein>
    <recommendedName>
        <fullName evidence="3">CCHC-type domain-containing protein</fullName>
    </recommendedName>
</protein>
<sequence length="231" mass="26072">MAHSIGVIEQPVKKRLSHFVQRSTSKSEAKEACQDVRRDVRQGVRQEILHRAAMTNKPKLVHQCNNMKVKQEVLKHGCASGTRKKTDRCISNCVRPNKKKHQMCCWFCGKVEHKKVECFAREKSRNMAKKRVEEVLLAKSGLLDEIKDEITEERCSSVMNDLEEGQEASSLELGQKVICGTKGKVIEVRQEQRVQSVVGADGEGLMVKKTTHKGSQVLNRSWSKGSSCVRS</sequence>
<evidence type="ECO:0000313" key="2">
    <source>
        <dbReference type="Proteomes" id="UP000823674"/>
    </source>
</evidence>
<accession>A0ABQ7MDY1</accession>